<feature type="compositionally biased region" description="Polar residues" evidence="1">
    <location>
        <begin position="96"/>
        <end position="107"/>
    </location>
</feature>
<feature type="region of interest" description="Disordered" evidence="1">
    <location>
        <begin position="81"/>
        <end position="130"/>
    </location>
</feature>
<evidence type="ECO:0000313" key="3">
    <source>
        <dbReference type="EnsemblMetazoa" id="Aqu2.1.15395_001"/>
    </source>
</evidence>
<dbReference type="EnsemblMetazoa" id="Aqu2.1.15395_001">
    <property type="protein sequence ID" value="Aqu2.1.15395_001"/>
    <property type="gene ID" value="Aqu2.1.15395"/>
</dbReference>
<dbReference type="Gene3D" id="1.10.533.10">
    <property type="entry name" value="Death Domain, Fas"/>
    <property type="match status" value="1"/>
</dbReference>
<dbReference type="InterPro" id="IPR036388">
    <property type="entry name" value="WH-like_DNA-bd_sf"/>
</dbReference>
<dbReference type="OrthoDB" id="6078042at2759"/>
<feature type="domain" description="Death" evidence="2">
    <location>
        <begin position="713"/>
        <end position="790"/>
    </location>
</feature>
<name>A0A1X7TKP8_AMPQE</name>
<dbReference type="InterPro" id="IPR000488">
    <property type="entry name" value="Death_dom"/>
</dbReference>
<dbReference type="AlphaFoldDB" id="A0A1X7TKP8"/>
<dbReference type="InParanoid" id="A0A1X7TKP8"/>
<dbReference type="SUPFAM" id="SSF47986">
    <property type="entry name" value="DEATH domain"/>
    <property type="match status" value="1"/>
</dbReference>
<reference evidence="3" key="1">
    <citation type="submission" date="2017-05" db="UniProtKB">
        <authorList>
            <consortium name="EnsemblMetazoa"/>
        </authorList>
    </citation>
    <scope>IDENTIFICATION</scope>
</reference>
<sequence length="802" mass="90548">KIEEWLKEGEVELEITRINMHGAPGAGKTCSQHLLLNEPPPSSTDSTPIACPAVKATRISIDGKNKWERVKEEDLLNQLASDFKEAPNETKHETTSTKINEAQMSSDRSGEPSLEDPTKNKPAEKKPTDMEVIKEISDALEKGNAKNLSKNWVYFIDSGGQPAYRELLPLFTRAAALNIITIDLTKGLDEKCKFQYRISQHMSPINTDLKYSNRDIIRSTISSEAMLNSIKIPYVAEPEKHKGIHARYLVLGTRKELVTEDELKEMDKSLISSSSSLDLKNIIQRIPEKSIIFPVNTLLPAGSEEREEACVELCTAISNCNLKMKIKLPIRLFAFEISLQREARNKKRSFLTKKEVIKIGEDLLLDESDIDDALQYLHNVTIILYYPAVLPNIIFVDPEPILDVLSRLIAITYIDQSNLHLIAKATDERIRLKECGLFKEDLLGKIGQQKIFDKDFESSHMITLLKHLHIIAEINSEGTGRDYAEIGADYFFPCALPSCDKLNDPPTEIQPLLIAWEIKNKGTITLAIPQGLFPLTIVHLLGQKDVVDFSPVGKEYYRCHDAMSLRVYKDYTIDIINRYTHIEIHFDGCKNLCPQIHELVTDAIKKSSKDINVNDDHIFAFKCSIGEHCYCIVKEDESSTRCTQCRSHCKVLQGDDDDSYRCWFNIPQLTSPGAKPSLERPPTTRPTVPPTGLLGTTDLIDVLDVLDDHEYSGVEYYDLGLRLGLHSRTLNVIKENNKGNVRSCLRECLAAWLEQRDSVMRRGGPTYNTFIKALRKMGENAVADGIERDINKNAVADAIEFH</sequence>
<proteinExistence type="predicted"/>
<dbReference type="GO" id="GO:0007165">
    <property type="term" value="P:signal transduction"/>
    <property type="evidence" value="ECO:0007669"/>
    <property type="project" value="InterPro"/>
</dbReference>
<dbReference type="CDD" id="cd01670">
    <property type="entry name" value="Death"/>
    <property type="match status" value="1"/>
</dbReference>
<feature type="compositionally biased region" description="Basic and acidic residues" evidence="1">
    <location>
        <begin position="82"/>
        <end position="95"/>
    </location>
</feature>
<dbReference type="PROSITE" id="PS50017">
    <property type="entry name" value="DEATH_DOMAIN"/>
    <property type="match status" value="1"/>
</dbReference>
<accession>A0A1X7TKP8</accession>
<dbReference type="InterPro" id="IPR027417">
    <property type="entry name" value="P-loop_NTPase"/>
</dbReference>
<evidence type="ECO:0000259" key="2">
    <source>
        <dbReference type="PROSITE" id="PS50017"/>
    </source>
</evidence>
<evidence type="ECO:0000256" key="1">
    <source>
        <dbReference type="SAM" id="MobiDB-lite"/>
    </source>
</evidence>
<feature type="compositionally biased region" description="Basic and acidic residues" evidence="1">
    <location>
        <begin position="116"/>
        <end position="130"/>
    </location>
</feature>
<protein>
    <recommendedName>
        <fullName evidence="2">Death domain-containing protein</fullName>
    </recommendedName>
</protein>
<dbReference type="Gene3D" id="1.10.10.10">
    <property type="entry name" value="Winged helix-like DNA-binding domain superfamily/Winged helix DNA-binding domain"/>
    <property type="match status" value="1"/>
</dbReference>
<dbReference type="SUPFAM" id="SSF52540">
    <property type="entry name" value="P-loop containing nucleoside triphosphate hydrolases"/>
    <property type="match status" value="1"/>
</dbReference>
<dbReference type="InterPro" id="IPR011029">
    <property type="entry name" value="DEATH-like_dom_sf"/>
</dbReference>
<organism evidence="3">
    <name type="scientific">Amphimedon queenslandica</name>
    <name type="common">Sponge</name>
    <dbReference type="NCBI Taxonomy" id="400682"/>
    <lineage>
        <taxon>Eukaryota</taxon>
        <taxon>Metazoa</taxon>
        <taxon>Porifera</taxon>
        <taxon>Demospongiae</taxon>
        <taxon>Heteroscleromorpha</taxon>
        <taxon>Haplosclerida</taxon>
        <taxon>Niphatidae</taxon>
        <taxon>Amphimedon</taxon>
    </lineage>
</organism>